<gene>
    <name evidence="3" type="ORF">F511_07710</name>
</gene>
<sequence>MVQRKFPDKLGIQDHGLKSEIRSGNLRPSFLQFQDSKNKGIDSKKKMKKSGSAKRIDSENHKLPNYMKSTSSSVARKEQSKVSTRSPPNSHVSSDMHAKSKVAKPLARPRTNGLKMKRTCIKTPGFKPGIALVKKCPKVVLSEDLDIARATCSSTLKDHKLPDYLVLNPGGTESEGKSVIKVCAYTYCSLNGHLHGPLPPLKSFVSAKRLMLKDQRNVQLGCLSPRRLRPARDDTKSDEKLVSDGDLGVPTVCSPTLEEPSEFFVDIYTAGENKISNTDFPPMVDGTDEIIAQDYEEVEDVADDDDIDFCEILDEDREETGSKDMYLDNIPEETPLPLLFQDETKLGDLSIWKDIAAESMPSIQHNEQDSESSEMDRETGPYSLYLDFDYESPSKEEKGNDLDGLQDENGMIHDGFIEESRYCICTFFDTDMSHDTYSEDSLYSDSLSCKDYCRSEVSFHDLDGLNSIKTSAATESPKEEPEANTDLSFEGNKIPDKIAHVDATKAPSNLMIEDESSFGCLKFECIQTDDGTPEIGKGEADLLKDVVLEMVTSGDKAISDTIIDVDLSVQTSSDEGLGIPVEANLKSLNPTEAEAIIGHQEDSSESPDKVSRGSWKSNLPLQDQLTSERIAIAITRCRRSIEESNEEGQFNPREPNFLPLEPEPEAEKVDLRHQELDEKKNAEEWMVDYALRQTVTKLGPARKKKVALLVEAFEKVMPITKCQHNQSHSSAFDHARKCLISLDF</sequence>
<evidence type="ECO:0000256" key="1">
    <source>
        <dbReference type="SAM" id="MobiDB-lite"/>
    </source>
</evidence>
<dbReference type="SMART" id="SM01054">
    <property type="entry name" value="CaM_binding"/>
    <property type="match status" value="1"/>
</dbReference>
<dbReference type="PANTHER" id="PTHR33923:SF2">
    <property type="entry name" value="CALMODULIN-BINDING PROTEIN-RELATED"/>
    <property type="match status" value="1"/>
</dbReference>
<dbReference type="PANTHER" id="PTHR33923">
    <property type="entry name" value="CALMODULIN-BINDING PROTEIN-RELATED"/>
    <property type="match status" value="1"/>
</dbReference>
<dbReference type="Pfam" id="PF07839">
    <property type="entry name" value="CaM_binding"/>
    <property type="match status" value="1"/>
</dbReference>
<proteinExistence type="predicted"/>
<feature type="domain" description="Calmodulin-binding" evidence="2">
    <location>
        <begin position="609"/>
        <end position="718"/>
    </location>
</feature>
<dbReference type="InterPro" id="IPR044681">
    <property type="entry name" value="PICBP-like"/>
</dbReference>
<feature type="region of interest" description="Disordered" evidence="1">
    <location>
        <begin position="1"/>
        <end position="106"/>
    </location>
</feature>
<reference evidence="3 4" key="1">
    <citation type="journal article" date="2015" name="Proc. Natl. Acad. Sci. U.S.A.">
        <title>The resurrection genome of Boea hygrometrica: A blueprint for survival of dehydration.</title>
        <authorList>
            <person name="Xiao L."/>
            <person name="Yang G."/>
            <person name="Zhang L."/>
            <person name="Yang X."/>
            <person name="Zhao S."/>
            <person name="Ji Z."/>
            <person name="Zhou Q."/>
            <person name="Hu M."/>
            <person name="Wang Y."/>
            <person name="Chen M."/>
            <person name="Xu Y."/>
            <person name="Jin H."/>
            <person name="Xiao X."/>
            <person name="Hu G."/>
            <person name="Bao F."/>
            <person name="Hu Y."/>
            <person name="Wan P."/>
            <person name="Li L."/>
            <person name="Deng X."/>
            <person name="Kuang T."/>
            <person name="Xiang C."/>
            <person name="Zhu J.K."/>
            <person name="Oliver M.J."/>
            <person name="He Y."/>
        </authorList>
    </citation>
    <scope>NUCLEOTIDE SEQUENCE [LARGE SCALE GENOMIC DNA]</scope>
    <source>
        <strain evidence="4">cv. XS01</strain>
    </source>
</reference>
<dbReference type="EMBL" id="KQ995303">
    <property type="protein sequence ID" value="KZV47287.1"/>
    <property type="molecule type" value="Genomic_DNA"/>
</dbReference>
<dbReference type="AlphaFoldDB" id="A0A2Z7CMW5"/>
<dbReference type="OrthoDB" id="1304871at2759"/>
<feature type="compositionally biased region" description="Polar residues" evidence="1">
    <location>
        <begin position="81"/>
        <end position="93"/>
    </location>
</feature>
<name>A0A2Z7CMW5_9LAMI</name>
<keyword evidence="4" id="KW-1185">Reference proteome</keyword>
<protein>
    <submittedName>
        <fullName evidence="3">Midasin</fullName>
    </submittedName>
</protein>
<evidence type="ECO:0000313" key="3">
    <source>
        <dbReference type="EMBL" id="KZV47287.1"/>
    </source>
</evidence>
<dbReference type="InterPro" id="IPR012417">
    <property type="entry name" value="CaM-bd_dom_pln"/>
</dbReference>
<dbReference type="Proteomes" id="UP000250235">
    <property type="component" value="Unassembled WGS sequence"/>
</dbReference>
<organism evidence="3 4">
    <name type="scientific">Dorcoceras hygrometricum</name>
    <dbReference type="NCBI Taxonomy" id="472368"/>
    <lineage>
        <taxon>Eukaryota</taxon>
        <taxon>Viridiplantae</taxon>
        <taxon>Streptophyta</taxon>
        <taxon>Embryophyta</taxon>
        <taxon>Tracheophyta</taxon>
        <taxon>Spermatophyta</taxon>
        <taxon>Magnoliopsida</taxon>
        <taxon>eudicotyledons</taxon>
        <taxon>Gunneridae</taxon>
        <taxon>Pentapetalae</taxon>
        <taxon>asterids</taxon>
        <taxon>lamiids</taxon>
        <taxon>Lamiales</taxon>
        <taxon>Gesneriaceae</taxon>
        <taxon>Didymocarpoideae</taxon>
        <taxon>Trichosporeae</taxon>
        <taxon>Loxocarpinae</taxon>
        <taxon>Dorcoceras</taxon>
    </lineage>
</organism>
<feature type="compositionally biased region" description="Basic and acidic residues" evidence="1">
    <location>
        <begin position="1"/>
        <end position="21"/>
    </location>
</feature>
<accession>A0A2Z7CMW5</accession>
<evidence type="ECO:0000259" key="2">
    <source>
        <dbReference type="SMART" id="SM01054"/>
    </source>
</evidence>
<dbReference type="GO" id="GO:0005516">
    <property type="term" value="F:calmodulin binding"/>
    <property type="evidence" value="ECO:0007669"/>
    <property type="project" value="InterPro"/>
</dbReference>
<evidence type="ECO:0000313" key="4">
    <source>
        <dbReference type="Proteomes" id="UP000250235"/>
    </source>
</evidence>